<keyword evidence="4" id="KW-1185">Reference proteome</keyword>
<name>A0A3N4IMZ8_ASCIM</name>
<dbReference type="Proteomes" id="UP000275078">
    <property type="component" value="Unassembled WGS sequence"/>
</dbReference>
<evidence type="ECO:0000313" key="4">
    <source>
        <dbReference type="Proteomes" id="UP000275078"/>
    </source>
</evidence>
<protein>
    <recommendedName>
        <fullName evidence="2">Borealin N-terminal domain-containing protein</fullName>
    </recommendedName>
</protein>
<accession>A0A3N4IMZ8</accession>
<dbReference type="OrthoDB" id="2392550at2759"/>
<sequence>MPSTPPPPPPPPPAAPNPPPTPPPLSHPQTPSRRPKSPLRRVLHGHITKVQKDHIISNLRVELEERSRRMRSQYELQAAALRKRIEMRISRVTRKHWKGKMGDVIASTASGNAGVLGWVRTTKRLSDGPGMMALGPVPGTTQQQQQQVVGKKSGVLQREGSGSLRMGRREPSPQKPQRPASPAKPLSSRPPQQLQHQSPQKHAPPTPSLNTLRAQSPLKRTNATIKARTLHATVSTDALERSPAKRAPMGSARNAQLGNHKVRSQPNMRVPDRQGSLKENKVENVRMVGEMVKGVVVEEVGTPGKRVRVLRKRK</sequence>
<proteinExistence type="predicted"/>
<dbReference type="AlphaFoldDB" id="A0A3N4IMZ8"/>
<feature type="compositionally biased region" description="Low complexity" evidence="1">
    <location>
        <begin position="134"/>
        <end position="157"/>
    </location>
</feature>
<evidence type="ECO:0000259" key="2">
    <source>
        <dbReference type="Pfam" id="PF10444"/>
    </source>
</evidence>
<dbReference type="Pfam" id="PF10444">
    <property type="entry name" value="Nbl1_Borealin_N"/>
    <property type="match status" value="1"/>
</dbReference>
<feature type="compositionally biased region" description="Polar residues" evidence="1">
    <location>
        <begin position="189"/>
        <end position="200"/>
    </location>
</feature>
<dbReference type="EMBL" id="ML119648">
    <property type="protein sequence ID" value="RPA86797.1"/>
    <property type="molecule type" value="Genomic_DNA"/>
</dbReference>
<dbReference type="STRING" id="1160509.A0A3N4IMZ8"/>
<feature type="compositionally biased region" description="Basic and acidic residues" evidence="1">
    <location>
        <begin position="270"/>
        <end position="282"/>
    </location>
</feature>
<gene>
    <name evidence="3" type="ORF">BJ508DRAFT_321378</name>
</gene>
<reference evidence="3 4" key="1">
    <citation type="journal article" date="2018" name="Nat. Ecol. Evol.">
        <title>Pezizomycetes genomes reveal the molecular basis of ectomycorrhizal truffle lifestyle.</title>
        <authorList>
            <person name="Murat C."/>
            <person name="Payen T."/>
            <person name="Noel B."/>
            <person name="Kuo A."/>
            <person name="Morin E."/>
            <person name="Chen J."/>
            <person name="Kohler A."/>
            <person name="Krizsan K."/>
            <person name="Balestrini R."/>
            <person name="Da Silva C."/>
            <person name="Montanini B."/>
            <person name="Hainaut M."/>
            <person name="Levati E."/>
            <person name="Barry K.W."/>
            <person name="Belfiori B."/>
            <person name="Cichocki N."/>
            <person name="Clum A."/>
            <person name="Dockter R.B."/>
            <person name="Fauchery L."/>
            <person name="Guy J."/>
            <person name="Iotti M."/>
            <person name="Le Tacon F."/>
            <person name="Lindquist E.A."/>
            <person name="Lipzen A."/>
            <person name="Malagnac F."/>
            <person name="Mello A."/>
            <person name="Molinier V."/>
            <person name="Miyauchi S."/>
            <person name="Poulain J."/>
            <person name="Riccioni C."/>
            <person name="Rubini A."/>
            <person name="Sitrit Y."/>
            <person name="Splivallo R."/>
            <person name="Traeger S."/>
            <person name="Wang M."/>
            <person name="Zifcakova L."/>
            <person name="Wipf D."/>
            <person name="Zambonelli A."/>
            <person name="Paolocci F."/>
            <person name="Nowrousian M."/>
            <person name="Ottonello S."/>
            <person name="Baldrian P."/>
            <person name="Spatafora J.W."/>
            <person name="Henrissat B."/>
            <person name="Nagy L.G."/>
            <person name="Aury J.M."/>
            <person name="Wincker P."/>
            <person name="Grigoriev I.V."/>
            <person name="Bonfante P."/>
            <person name="Martin F.M."/>
        </authorList>
    </citation>
    <scope>NUCLEOTIDE SEQUENCE [LARGE SCALE GENOMIC DNA]</scope>
    <source>
        <strain evidence="3 4">RN42</strain>
    </source>
</reference>
<organism evidence="3 4">
    <name type="scientific">Ascobolus immersus RN42</name>
    <dbReference type="NCBI Taxonomy" id="1160509"/>
    <lineage>
        <taxon>Eukaryota</taxon>
        <taxon>Fungi</taxon>
        <taxon>Dikarya</taxon>
        <taxon>Ascomycota</taxon>
        <taxon>Pezizomycotina</taxon>
        <taxon>Pezizomycetes</taxon>
        <taxon>Pezizales</taxon>
        <taxon>Ascobolaceae</taxon>
        <taxon>Ascobolus</taxon>
    </lineage>
</organism>
<dbReference type="InterPro" id="IPR018851">
    <property type="entry name" value="Borealin_N"/>
</dbReference>
<feature type="compositionally biased region" description="Polar residues" evidence="1">
    <location>
        <begin position="208"/>
        <end position="224"/>
    </location>
</feature>
<feature type="compositionally biased region" description="Pro residues" evidence="1">
    <location>
        <begin position="1"/>
        <end position="26"/>
    </location>
</feature>
<evidence type="ECO:0000256" key="1">
    <source>
        <dbReference type="SAM" id="MobiDB-lite"/>
    </source>
</evidence>
<evidence type="ECO:0000313" key="3">
    <source>
        <dbReference type="EMBL" id="RPA86797.1"/>
    </source>
</evidence>
<feature type="region of interest" description="Disordered" evidence="1">
    <location>
        <begin position="1"/>
        <end position="39"/>
    </location>
</feature>
<feature type="domain" description="Borealin N-terminal" evidence="2">
    <location>
        <begin position="51"/>
        <end position="106"/>
    </location>
</feature>
<feature type="region of interest" description="Disordered" evidence="1">
    <location>
        <begin position="125"/>
        <end position="282"/>
    </location>
</feature>